<evidence type="ECO:0000256" key="2">
    <source>
        <dbReference type="ARBA" id="ARBA00023235"/>
    </source>
</evidence>
<feature type="binding site" evidence="3">
    <location>
        <begin position="232"/>
        <end position="233"/>
    </location>
    <ligand>
        <name>substrate</name>
    </ligand>
</feature>
<dbReference type="OrthoDB" id="358699at2157"/>
<dbReference type="NCBIfam" id="TIGR00652">
    <property type="entry name" value="DapF"/>
    <property type="match status" value="1"/>
</dbReference>
<feature type="binding site" evidence="3">
    <location>
        <begin position="86"/>
        <end position="87"/>
    </location>
    <ligand>
        <name>substrate</name>
    </ligand>
</feature>
<reference evidence="6" key="1">
    <citation type="submission" date="2021-03" db="EMBL/GenBank/DDBJ databases">
        <title>Genomic Encyclopedia of Type Strains, Phase IV (KMG-IV): sequencing the most valuable type-strain genomes for metagenomic binning, comparative biology and taxonomic classification.</title>
        <authorList>
            <person name="Goeker M."/>
        </authorList>
    </citation>
    <scope>NUCLEOTIDE SEQUENCE</scope>
    <source>
        <strain evidence="6">DSM 26232</strain>
    </source>
</reference>
<accession>A0A8T4GVB9</accession>
<feature type="binding site" evidence="3">
    <location>
        <begin position="243"/>
        <end position="244"/>
    </location>
    <ligand>
        <name>substrate</name>
    </ligand>
</feature>
<dbReference type="Pfam" id="PF01678">
    <property type="entry name" value="DAP_epimerase"/>
    <property type="match status" value="2"/>
</dbReference>
<comment type="subunit">
    <text evidence="3">Homodimer.</text>
</comment>
<feature type="region of interest" description="Disordered" evidence="5">
    <location>
        <begin position="274"/>
        <end position="332"/>
    </location>
</feature>
<evidence type="ECO:0000313" key="6">
    <source>
        <dbReference type="EMBL" id="MBP1987071.1"/>
    </source>
</evidence>
<keyword evidence="7" id="KW-1185">Reference proteome</keyword>
<sequence>MTEVPFEKYDGAGNDFVVVDSEADPVEDRAAFARIHCDREAGVENAAGARHGADGVLFLSLDEGADPAEVTMTLVQPDGSIAEMCGNGARCVAAWAADRSGLSTFDIDTPAGTRRAVVDSDEIAVEMGEPTFAPQNVPLAGDDPLIDATLDELADTPAVGHRVTVVNTGVPHAVVFVNDVDAVDIDAVAPPIRHAAAFPEGANVTFASVSADRAGALDAAPDGDGFRQRTFERGVEGETRACGTGAVAVAAAAKRLGRLPDGAADSEWITVSPPGGDLGVAVPDDEPARLRGPAEKRFDGQLSVPEDDRIAGVTGEAALGADRLNEDPGSER</sequence>
<dbReference type="AlphaFoldDB" id="A0A8T4GVB9"/>
<feature type="binding site" evidence="3">
    <location>
        <position position="14"/>
    </location>
    <ligand>
        <name>substrate</name>
    </ligand>
</feature>
<dbReference type="SUPFAM" id="SSF54506">
    <property type="entry name" value="Diaminopimelate epimerase-like"/>
    <property type="match status" value="2"/>
</dbReference>
<feature type="compositionally biased region" description="Basic and acidic residues" evidence="5">
    <location>
        <begin position="323"/>
        <end position="332"/>
    </location>
</feature>
<dbReference type="HAMAP" id="MF_00197">
    <property type="entry name" value="DAP_epimerase"/>
    <property type="match status" value="1"/>
</dbReference>
<dbReference type="GO" id="GO:0005829">
    <property type="term" value="C:cytosol"/>
    <property type="evidence" value="ECO:0007669"/>
    <property type="project" value="TreeGrafter"/>
</dbReference>
<dbReference type="InterPro" id="IPR001653">
    <property type="entry name" value="DAP_epimerase_DapF"/>
</dbReference>
<dbReference type="RefSeq" id="WP_209491352.1">
    <property type="nucleotide sequence ID" value="NZ_JAGGLC010000003.1"/>
</dbReference>
<comment type="catalytic activity">
    <reaction evidence="3">
        <text>(2S,6S)-2,6-diaminopimelate = meso-2,6-diaminopimelate</text>
        <dbReference type="Rhea" id="RHEA:15393"/>
        <dbReference type="ChEBI" id="CHEBI:57609"/>
        <dbReference type="ChEBI" id="CHEBI:57791"/>
        <dbReference type="EC" id="5.1.1.7"/>
    </reaction>
</comment>
<feature type="site" description="Could be important to modulate the pK values of the two catalytic cysteine residues" evidence="3">
    <location>
        <position position="232"/>
    </location>
</feature>
<comment type="caution">
    <text evidence="6">The sequence shown here is derived from an EMBL/GenBank/DDBJ whole genome shotgun (WGS) entry which is preliminary data.</text>
</comment>
<feature type="binding site" evidence="3">
    <location>
        <position position="76"/>
    </location>
    <ligand>
        <name>substrate</name>
    </ligand>
</feature>
<dbReference type="EMBL" id="JAGGLC010000003">
    <property type="protein sequence ID" value="MBP1987071.1"/>
    <property type="molecule type" value="Genomic_DNA"/>
</dbReference>
<comment type="similarity">
    <text evidence="1 3">Belongs to the diaminopimelate epimerase family.</text>
</comment>
<dbReference type="GO" id="GO:0009089">
    <property type="term" value="P:lysine biosynthetic process via diaminopimelate"/>
    <property type="evidence" value="ECO:0007669"/>
    <property type="project" value="UniProtKB-UniRule"/>
</dbReference>
<feature type="compositionally biased region" description="Basic and acidic residues" evidence="5">
    <location>
        <begin position="286"/>
        <end position="299"/>
    </location>
</feature>
<comment type="subcellular location">
    <subcellularLocation>
        <location evidence="3">Cytoplasm</location>
    </subcellularLocation>
</comment>
<evidence type="ECO:0000256" key="4">
    <source>
        <dbReference type="NCBIfam" id="TIGR00652"/>
    </source>
</evidence>
<comment type="function">
    <text evidence="3">Catalyzes the stereoinversion of LL-2,6-diaminopimelate (L,L-DAP) to meso-diaminopimelate (meso-DAP), a precursor of L-lysine.</text>
</comment>
<comment type="caution">
    <text evidence="3">Lacks conserved residue(s) required for the propagation of feature annotation.</text>
</comment>
<dbReference type="EC" id="5.1.1.7" evidence="3 4"/>
<evidence type="ECO:0000256" key="3">
    <source>
        <dbReference type="HAMAP-Rule" id="MF_00197"/>
    </source>
</evidence>
<keyword evidence="3" id="KW-0457">Lysine biosynthesis</keyword>
<feature type="active site" description="Proton donor" evidence="3">
    <location>
        <position position="85"/>
    </location>
</feature>
<evidence type="ECO:0000256" key="5">
    <source>
        <dbReference type="SAM" id="MobiDB-lite"/>
    </source>
</evidence>
<dbReference type="Gene3D" id="3.10.310.10">
    <property type="entry name" value="Diaminopimelate Epimerase, Chain A, domain 1"/>
    <property type="match status" value="2"/>
</dbReference>
<evidence type="ECO:0000313" key="7">
    <source>
        <dbReference type="Proteomes" id="UP000823736"/>
    </source>
</evidence>
<name>A0A8T4GVB9_9EURY</name>
<protein>
    <recommendedName>
        <fullName evidence="3 4">Diaminopimelate epimerase</fullName>
        <shortName evidence="3">DAP epimerase</shortName>
        <ecNumber evidence="3 4">5.1.1.7</ecNumber>
    </recommendedName>
    <alternativeName>
        <fullName evidence="3">PLP-independent amino acid racemase</fullName>
    </alternativeName>
</protein>
<keyword evidence="3" id="KW-0028">Amino-acid biosynthesis</keyword>
<comment type="pathway">
    <text evidence="3">Amino-acid biosynthesis; L-lysine biosynthesis via DAP pathway; DL-2,6-diaminopimelate from LL-2,6-diaminopimelate: step 1/1.</text>
</comment>
<organism evidence="6 7">
    <name type="scientific">Halolamina salifodinae</name>
    <dbReference type="NCBI Taxonomy" id="1202767"/>
    <lineage>
        <taxon>Archaea</taxon>
        <taxon>Methanobacteriati</taxon>
        <taxon>Methanobacteriota</taxon>
        <taxon>Stenosarchaea group</taxon>
        <taxon>Halobacteria</taxon>
        <taxon>Halobacteriales</taxon>
        <taxon>Haloferacaceae</taxon>
    </lineage>
</organism>
<keyword evidence="2 3" id="KW-0413">Isomerase</keyword>
<dbReference type="PANTHER" id="PTHR31689">
    <property type="entry name" value="DIAMINOPIMELATE EPIMERASE, CHLOROPLASTIC"/>
    <property type="match status" value="1"/>
</dbReference>
<keyword evidence="3" id="KW-0963">Cytoplasm</keyword>
<feature type="active site" description="Proton acceptor" evidence="3">
    <location>
        <position position="242"/>
    </location>
</feature>
<feature type="binding site" evidence="3">
    <location>
        <position position="203"/>
    </location>
    <ligand>
        <name>substrate</name>
    </ligand>
</feature>
<gene>
    <name evidence="3" type="primary">dapF</name>
    <name evidence="6" type="ORF">J2753_001569</name>
</gene>
<proteinExistence type="inferred from homology"/>
<dbReference type="Proteomes" id="UP000823736">
    <property type="component" value="Unassembled WGS sequence"/>
</dbReference>
<feature type="site" description="Could be important to modulate the pK values of the two catalytic cysteine residues" evidence="3">
    <location>
        <position position="172"/>
    </location>
</feature>
<dbReference type="PANTHER" id="PTHR31689:SF0">
    <property type="entry name" value="DIAMINOPIMELATE EPIMERASE"/>
    <property type="match status" value="1"/>
</dbReference>
<evidence type="ECO:0000256" key="1">
    <source>
        <dbReference type="ARBA" id="ARBA00010219"/>
    </source>
</evidence>
<dbReference type="GO" id="GO:0008837">
    <property type="term" value="F:diaminopimelate epimerase activity"/>
    <property type="evidence" value="ECO:0007669"/>
    <property type="project" value="UniProtKB-UniRule"/>
</dbReference>